<sequence>MCLKTAAFSRAPMLAAACCFAMGIALARQHWVTPAALLLALAAMAALTLWARRYALRVALLPLGCLFLLLGALCCEVAPQPDPQQALALLANHAPRTLEAEIVRLGPLKHTQSAAPFTGKLRDEHTQQIDLRVLAVGDNPTHMKPVTGGLRLHLYAPASAMFPHLACGALLQVTTAMHEEERYLDPGVWDSGAWLRAQGIGALASSPASAVVVKSAGHTSEGCWLRSMQQSASDRLISYADQPHRLPKLLRLDHDDASMLTAMLTGDRSWLERRVRTGFERTGSFHLLVVSGMHLAIFAGFVFLIAGWLRMPRTLATVVTIALSFGYALFTGFGQPVERSFWMVTLYLLGRLLWRERQAMNAVGFAALFLLAASPDALFQTSFQMTLLSVIAIAGIATPMAERTFAPYLRAMRSLWQREIDPSLPPKVAQFRVMLRMIADHLTPFIGRWLARSVLPFAIRMALRILELLLVSVTIELVMSLPMALSFHRITALALPVNFLIVPFVAVLLPAAILTFAVLLLAHQAAFVPAAFTALVLHGVLWIVQGFAHLRAGDVRVPDPRPIQIAAWMLLLVASIWAARRQRFAVPLAACALLAAAGCVLWPMRMLHRRDALSITAIDVGQGDSLLVITPDGKTLLIDAGGIVGASPESKFDIGEDVVSPLLWSLGIRRLDAVAITHAHEDHIGGMASVLANFRPRELWTGSNPNSPAYDALIAEAAQEGAGMHHYRAGDRFRFGMADVAVLSPAVGYKPGATAQNDDSLVLRLSYGHTSALLEGDAEMQSERAMVALGGLRSDLLKVGHHGSKTSTNAWFLSAVSPSYAVISVGQHNFYGHPKRAVLQELESTHVKTFRTDTVGATTFYLDGAHVTAAP</sequence>
<name>A0A4R1L1F6_9BACT</name>
<dbReference type="PANTHER" id="PTHR30619">
    <property type="entry name" value="DNA INTERNALIZATION/COMPETENCE PROTEIN COMEC/REC2"/>
    <property type="match status" value="1"/>
</dbReference>
<dbReference type="EMBL" id="SMGK01000005">
    <property type="protein sequence ID" value="TCK71782.1"/>
    <property type="molecule type" value="Genomic_DNA"/>
</dbReference>
<feature type="transmembrane region" description="Helical" evidence="6">
    <location>
        <begin position="31"/>
        <end position="51"/>
    </location>
</feature>
<dbReference type="OrthoDB" id="9761531at2"/>
<dbReference type="InterPro" id="IPR004477">
    <property type="entry name" value="ComEC_N"/>
</dbReference>
<comment type="caution">
    <text evidence="8">The sequence shown here is derived from an EMBL/GenBank/DDBJ whole genome shotgun (WGS) entry which is preliminary data.</text>
</comment>
<dbReference type="PANTHER" id="PTHR30619:SF1">
    <property type="entry name" value="RECOMBINATION PROTEIN 2"/>
    <property type="match status" value="1"/>
</dbReference>
<protein>
    <submittedName>
        <fullName evidence="8">Competence protein ComEC</fullName>
    </submittedName>
</protein>
<organism evidence="8 9">
    <name type="scientific">Acidipila rosea</name>
    <dbReference type="NCBI Taxonomy" id="768535"/>
    <lineage>
        <taxon>Bacteria</taxon>
        <taxon>Pseudomonadati</taxon>
        <taxon>Acidobacteriota</taxon>
        <taxon>Terriglobia</taxon>
        <taxon>Terriglobales</taxon>
        <taxon>Acidobacteriaceae</taxon>
        <taxon>Acidipila</taxon>
    </lineage>
</organism>
<dbReference type="Proteomes" id="UP000295210">
    <property type="component" value="Unassembled WGS sequence"/>
</dbReference>
<feature type="transmembrane region" description="Helical" evidence="6">
    <location>
        <begin position="562"/>
        <end position="579"/>
    </location>
</feature>
<evidence type="ECO:0000313" key="9">
    <source>
        <dbReference type="Proteomes" id="UP000295210"/>
    </source>
</evidence>
<evidence type="ECO:0000256" key="4">
    <source>
        <dbReference type="ARBA" id="ARBA00022989"/>
    </source>
</evidence>
<feature type="transmembrane region" description="Helical" evidence="6">
    <location>
        <begin position="527"/>
        <end position="550"/>
    </location>
</feature>
<keyword evidence="2" id="KW-1003">Cell membrane</keyword>
<feature type="transmembrane region" description="Helical" evidence="6">
    <location>
        <begin position="585"/>
        <end position="604"/>
    </location>
</feature>
<keyword evidence="4 6" id="KW-1133">Transmembrane helix</keyword>
<evidence type="ECO:0000313" key="8">
    <source>
        <dbReference type="EMBL" id="TCK71782.1"/>
    </source>
</evidence>
<dbReference type="AlphaFoldDB" id="A0A4R1L1F6"/>
<dbReference type="NCBIfam" id="TIGR00360">
    <property type="entry name" value="ComEC_N-term"/>
    <property type="match status" value="1"/>
</dbReference>
<evidence type="ECO:0000256" key="6">
    <source>
        <dbReference type="SAM" id="Phobius"/>
    </source>
</evidence>
<evidence type="ECO:0000256" key="2">
    <source>
        <dbReference type="ARBA" id="ARBA00022475"/>
    </source>
</evidence>
<feature type="transmembrane region" description="Helical" evidence="6">
    <location>
        <begin position="58"/>
        <end position="79"/>
    </location>
</feature>
<feature type="transmembrane region" description="Helical" evidence="6">
    <location>
        <begin position="497"/>
        <end position="521"/>
    </location>
</feature>
<feature type="domain" description="Metallo-beta-lactamase" evidence="7">
    <location>
        <begin position="622"/>
        <end position="828"/>
    </location>
</feature>
<evidence type="ECO:0000256" key="5">
    <source>
        <dbReference type="ARBA" id="ARBA00023136"/>
    </source>
</evidence>
<dbReference type="Pfam" id="PF13567">
    <property type="entry name" value="DUF4131"/>
    <property type="match status" value="1"/>
</dbReference>
<evidence type="ECO:0000256" key="1">
    <source>
        <dbReference type="ARBA" id="ARBA00004651"/>
    </source>
</evidence>
<feature type="transmembrane region" description="Helical" evidence="6">
    <location>
        <begin position="285"/>
        <end position="308"/>
    </location>
</feature>
<keyword evidence="9" id="KW-1185">Reference proteome</keyword>
<feature type="transmembrane region" description="Helical" evidence="6">
    <location>
        <begin position="463"/>
        <end position="485"/>
    </location>
</feature>
<feature type="transmembrane region" description="Helical" evidence="6">
    <location>
        <begin position="315"/>
        <end position="333"/>
    </location>
</feature>
<comment type="subcellular location">
    <subcellularLocation>
        <location evidence="1">Cell membrane</location>
        <topology evidence="1">Multi-pass membrane protein</topology>
    </subcellularLocation>
</comment>
<dbReference type="InterPro" id="IPR035681">
    <property type="entry name" value="ComA-like_MBL"/>
</dbReference>
<dbReference type="Pfam" id="PF00753">
    <property type="entry name" value="Lactamase_B"/>
    <property type="match status" value="1"/>
</dbReference>
<gene>
    <name evidence="8" type="ORF">C7378_3072</name>
</gene>
<dbReference type="InterPro" id="IPR036866">
    <property type="entry name" value="RibonucZ/Hydroxyglut_hydro"/>
</dbReference>
<dbReference type="CDD" id="cd07731">
    <property type="entry name" value="ComA-like_MBL-fold"/>
    <property type="match status" value="1"/>
</dbReference>
<dbReference type="Gene3D" id="3.60.15.10">
    <property type="entry name" value="Ribonuclease Z/Hydroxyacylglutathione hydrolase-like"/>
    <property type="match status" value="1"/>
</dbReference>
<keyword evidence="5 6" id="KW-0472">Membrane</keyword>
<evidence type="ECO:0000256" key="3">
    <source>
        <dbReference type="ARBA" id="ARBA00022692"/>
    </source>
</evidence>
<dbReference type="InterPro" id="IPR052159">
    <property type="entry name" value="Competence_DNA_uptake"/>
</dbReference>
<accession>A0A4R1L1F6</accession>
<proteinExistence type="predicted"/>
<feature type="transmembrane region" description="Helical" evidence="6">
    <location>
        <begin position="385"/>
        <end position="405"/>
    </location>
</feature>
<dbReference type="SUPFAM" id="SSF56281">
    <property type="entry name" value="Metallo-hydrolase/oxidoreductase"/>
    <property type="match status" value="1"/>
</dbReference>
<evidence type="ECO:0000259" key="7">
    <source>
        <dbReference type="SMART" id="SM00849"/>
    </source>
</evidence>
<reference evidence="8 9" key="1">
    <citation type="submission" date="2019-03" db="EMBL/GenBank/DDBJ databases">
        <title>Genomic Encyclopedia of Type Strains, Phase IV (KMG-IV): sequencing the most valuable type-strain genomes for metagenomic binning, comparative biology and taxonomic classification.</title>
        <authorList>
            <person name="Goeker M."/>
        </authorList>
    </citation>
    <scope>NUCLEOTIDE SEQUENCE [LARGE SCALE GENOMIC DNA]</scope>
    <source>
        <strain evidence="8 9">DSM 103428</strain>
    </source>
</reference>
<feature type="transmembrane region" description="Helical" evidence="6">
    <location>
        <begin position="7"/>
        <end position="25"/>
    </location>
</feature>
<dbReference type="InterPro" id="IPR001279">
    <property type="entry name" value="Metallo-B-lactamas"/>
</dbReference>
<dbReference type="Pfam" id="PF03772">
    <property type="entry name" value="Competence"/>
    <property type="match status" value="1"/>
</dbReference>
<dbReference type="InterPro" id="IPR025405">
    <property type="entry name" value="DUF4131"/>
</dbReference>
<keyword evidence="3 6" id="KW-0812">Transmembrane</keyword>
<dbReference type="SMART" id="SM00849">
    <property type="entry name" value="Lactamase_B"/>
    <property type="match status" value="1"/>
</dbReference>
<dbReference type="GO" id="GO:0005886">
    <property type="term" value="C:plasma membrane"/>
    <property type="evidence" value="ECO:0007669"/>
    <property type="project" value="UniProtKB-SubCell"/>
</dbReference>